<reference evidence="2 3" key="1">
    <citation type="journal article" date="2009" name="Int. J. Syst. Evol. Microbiol.">
        <title>Transfer of Teichococcus ludipueritiae and Muricoccus roseus to the genus Roseomonas, as Roseomonas ludipueritiae comb. nov. and Roseomonas rosea comb. nov., respectively, and emended description of the genus Roseomonas.</title>
        <authorList>
            <person name="Sanchez-Porro C."/>
            <person name="Gallego V."/>
            <person name="Busse H.J."/>
            <person name="Kampfer P."/>
            <person name="Ventosa A."/>
        </authorList>
    </citation>
    <scope>NUCLEOTIDE SEQUENCE [LARGE SCALE GENOMIC DNA]</scope>
    <source>
        <strain evidence="2 3">DSM 14915</strain>
    </source>
</reference>
<feature type="region of interest" description="Disordered" evidence="1">
    <location>
        <begin position="135"/>
        <end position="162"/>
    </location>
</feature>
<dbReference type="Proteomes" id="UP000603940">
    <property type="component" value="Unassembled WGS sequence"/>
</dbReference>
<sequence length="162" mass="17416">MTDIASLRRATPASTLATGGVVIALGAEFNDLNLRVRPVTPTYDDILARAKSELVRQKRAEGTLKAREGYEQIPLSERQALGNRLALEHLFIGPVDATFGGQPLDAKTYREMAQTEEFADLMDAVWAAIEDATQQSRARAKAAGGNSSQRSDTTSTSPALPA</sequence>
<evidence type="ECO:0000313" key="3">
    <source>
        <dbReference type="Proteomes" id="UP000603940"/>
    </source>
</evidence>
<evidence type="ECO:0000256" key="1">
    <source>
        <dbReference type="SAM" id="MobiDB-lite"/>
    </source>
</evidence>
<protein>
    <submittedName>
        <fullName evidence="2">Uncharacterized protein</fullName>
    </submittedName>
</protein>
<comment type="caution">
    <text evidence="2">The sequence shown here is derived from an EMBL/GenBank/DDBJ whole genome shotgun (WGS) entry which is preliminary data.</text>
</comment>
<feature type="compositionally biased region" description="Polar residues" evidence="1">
    <location>
        <begin position="145"/>
        <end position="162"/>
    </location>
</feature>
<dbReference type="EMBL" id="JACTUZ010000084">
    <property type="protein sequence ID" value="MBC9178569.1"/>
    <property type="molecule type" value="Genomic_DNA"/>
</dbReference>
<dbReference type="RefSeq" id="WP_187779659.1">
    <property type="nucleotide sequence ID" value="NZ_JACTUZ010000084.1"/>
</dbReference>
<evidence type="ECO:0000313" key="2">
    <source>
        <dbReference type="EMBL" id="MBC9178569.1"/>
    </source>
</evidence>
<name>A0ABR7R9R7_9PROT</name>
<keyword evidence="3" id="KW-1185">Reference proteome</keyword>
<proteinExistence type="predicted"/>
<accession>A0ABR7R9R7</accession>
<organism evidence="2 3">
    <name type="scientific">Pseudoroseomonas ludipueritiae</name>
    <dbReference type="NCBI Taxonomy" id="198093"/>
    <lineage>
        <taxon>Bacteria</taxon>
        <taxon>Pseudomonadati</taxon>
        <taxon>Pseudomonadota</taxon>
        <taxon>Alphaproteobacteria</taxon>
        <taxon>Acetobacterales</taxon>
        <taxon>Acetobacteraceae</taxon>
        <taxon>Pseudoroseomonas</taxon>
    </lineage>
</organism>
<gene>
    <name evidence="2" type="ORF">IBL25_16610</name>
</gene>